<keyword evidence="6" id="KW-1185">Reference proteome</keyword>
<dbReference type="SUPFAM" id="SSF46785">
    <property type="entry name" value="Winged helix' DNA-binding domain"/>
    <property type="match status" value="1"/>
</dbReference>
<dbReference type="AlphaFoldDB" id="A0A849HDQ0"/>
<keyword evidence="4" id="KW-0804">Transcription</keyword>
<dbReference type="Proteomes" id="UP000588586">
    <property type="component" value="Unassembled WGS sequence"/>
</dbReference>
<dbReference type="GO" id="GO:0045892">
    <property type="term" value="P:negative regulation of DNA-templated transcription"/>
    <property type="evidence" value="ECO:0007669"/>
    <property type="project" value="InterPro"/>
</dbReference>
<dbReference type="Gene3D" id="6.10.140.850">
    <property type="match status" value="1"/>
</dbReference>
<evidence type="ECO:0000313" key="6">
    <source>
        <dbReference type="Proteomes" id="UP000588586"/>
    </source>
</evidence>
<dbReference type="InterPro" id="IPR036388">
    <property type="entry name" value="WH-like_DNA-bd_sf"/>
</dbReference>
<dbReference type="Gene3D" id="1.10.10.10">
    <property type="entry name" value="Winged helix-like DNA-binding domain superfamily/Winged helix DNA-binding domain"/>
    <property type="match status" value="1"/>
</dbReference>
<comment type="caution">
    <text evidence="5">The sequence shown here is derived from an EMBL/GenBank/DDBJ whole genome shotgun (WGS) entry which is preliminary data.</text>
</comment>
<name>A0A849HDQ0_9MICO</name>
<evidence type="ECO:0000256" key="3">
    <source>
        <dbReference type="ARBA" id="ARBA00023125"/>
    </source>
</evidence>
<proteinExistence type="inferred from homology"/>
<dbReference type="InterPro" id="IPR005650">
    <property type="entry name" value="BlaI_family"/>
</dbReference>
<dbReference type="RefSeq" id="WP_171244984.1">
    <property type="nucleotide sequence ID" value="NZ_JABEPQ010000005.1"/>
</dbReference>
<comment type="similarity">
    <text evidence="1">Belongs to the BlaI transcriptional regulatory family.</text>
</comment>
<dbReference type="GO" id="GO:0003677">
    <property type="term" value="F:DNA binding"/>
    <property type="evidence" value="ECO:0007669"/>
    <property type="project" value="UniProtKB-KW"/>
</dbReference>
<sequence>MRELGGLERAIMDRLWGWNRPATVREVLEDLNRERKVAYTTVMTVMTNLERKGLLSRALVGRAYAYAPVAAEADHTAALIAEAVGDGPDRTTPLLRFVSQLSAGEIEQLRTALESESFKDSRRFRRRGRT</sequence>
<accession>A0A849HDQ0</accession>
<gene>
    <name evidence="5" type="ORF">HJG52_17865</name>
</gene>
<evidence type="ECO:0000256" key="1">
    <source>
        <dbReference type="ARBA" id="ARBA00011046"/>
    </source>
</evidence>
<reference evidence="5 6" key="1">
    <citation type="submission" date="2020-04" db="EMBL/GenBank/DDBJ databases">
        <title>Knoellia sp. isolate from air conditioner.</title>
        <authorList>
            <person name="Chea S."/>
            <person name="Kim D.-U."/>
        </authorList>
    </citation>
    <scope>NUCLEOTIDE SEQUENCE [LARGE SCALE GENOMIC DNA]</scope>
    <source>
        <strain evidence="5 6">DB2414S</strain>
    </source>
</reference>
<evidence type="ECO:0000256" key="4">
    <source>
        <dbReference type="ARBA" id="ARBA00023163"/>
    </source>
</evidence>
<dbReference type="InterPro" id="IPR036390">
    <property type="entry name" value="WH_DNA-bd_sf"/>
</dbReference>
<dbReference type="Pfam" id="PF03965">
    <property type="entry name" value="Penicillinase_R"/>
    <property type="match status" value="1"/>
</dbReference>
<evidence type="ECO:0000313" key="5">
    <source>
        <dbReference type="EMBL" id="NNM47856.1"/>
    </source>
</evidence>
<protein>
    <submittedName>
        <fullName evidence="5">BlaI/MecI/CopY family transcriptional regulator</fullName>
    </submittedName>
</protein>
<organism evidence="5 6">
    <name type="scientific">Knoellia koreensis</name>
    <dbReference type="NCBI Taxonomy" id="2730921"/>
    <lineage>
        <taxon>Bacteria</taxon>
        <taxon>Bacillati</taxon>
        <taxon>Actinomycetota</taxon>
        <taxon>Actinomycetes</taxon>
        <taxon>Micrococcales</taxon>
        <taxon>Intrasporangiaceae</taxon>
        <taxon>Knoellia</taxon>
    </lineage>
</organism>
<keyword evidence="2" id="KW-0805">Transcription regulation</keyword>
<keyword evidence="3" id="KW-0238">DNA-binding</keyword>
<evidence type="ECO:0000256" key="2">
    <source>
        <dbReference type="ARBA" id="ARBA00023015"/>
    </source>
</evidence>
<dbReference type="EMBL" id="JABEPQ010000005">
    <property type="protein sequence ID" value="NNM47856.1"/>
    <property type="molecule type" value="Genomic_DNA"/>
</dbReference>